<reference evidence="2" key="1">
    <citation type="submission" date="2020-08" db="EMBL/GenBank/DDBJ databases">
        <title>Multicomponent nature underlies the extraordinary mechanical properties of spider dragline silk.</title>
        <authorList>
            <person name="Kono N."/>
            <person name="Nakamura H."/>
            <person name="Mori M."/>
            <person name="Yoshida Y."/>
            <person name="Ohtoshi R."/>
            <person name="Malay A.D."/>
            <person name="Moran D.A.P."/>
            <person name="Tomita M."/>
            <person name="Numata K."/>
            <person name="Arakawa K."/>
        </authorList>
    </citation>
    <scope>NUCLEOTIDE SEQUENCE</scope>
</reference>
<evidence type="ECO:0000256" key="1">
    <source>
        <dbReference type="SAM" id="MobiDB-lite"/>
    </source>
</evidence>
<dbReference type="EMBL" id="BMAW01057793">
    <property type="protein sequence ID" value="GFT12851.1"/>
    <property type="molecule type" value="Genomic_DNA"/>
</dbReference>
<evidence type="ECO:0000313" key="3">
    <source>
        <dbReference type="Proteomes" id="UP000887013"/>
    </source>
</evidence>
<proteinExistence type="predicted"/>
<dbReference type="AlphaFoldDB" id="A0A8X6NGU3"/>
<feature type="region of interest" description="Disordered" evidence="1">
    <location>
        <begin position="441"/>
        <end position="465"/>
    </location>
</feature>
<accession>A0A8X6NGU3</accession>
<name>A0A8X6NGU3_NEPPI</name>
<gene>
    <name evidence="2" type="primary">AVEN_137058_1</name>
    <name evidence="2" type="ORF">NPIL_576181</name>
</gene>
<organism evidence="2 3">
    <name type="scientific">Nephila pilipes</name>
    <name type="common">Giant wood spider</name>
    <name type="synonym">Nephila maculata</name>
    <dbReference type="NCBI Taxonomy" id="299642"/>
    <lineage>
        <taxon>Eukaryota</taxon>
        <taxon>Metazoa</taxon>
        <taxon>Ecdysozoa</taxon>
        <taxon>Arthropoda</taxon>
        <taxon>Chelicerata</taxon>
        <taxon>Arachnida</taxon>
        <taxon>Araneae</taxon>
        <taxon>Araneomorphae</taxon>
        <taxon>Entelegynae</taxon>
        <taxon>Araneoidea</taxon>
        <taxon>Nephilidae</taxon>
        <taxon>Nephila</taxon>
    </lineage>
</organism>
<evidence type="ECO:0000313" key="2">
    <source>
        <dbReference type="EMBL" id="GFT12851.1"/>
    </source>
</evidence>
<sequence>MSDVYFSESYCKQFLFYQGLIYSSQAERFLDLPLQPNDDEEKNFDLIALRASIMRTKAVSAFLLGNYYYAGYYLQRALSLVDMDTVYFHGVFGPRELKTILRSFPLLHAESVTQSIGVLSQTYVKAGKYKLATRVLKIELICLSYFPIDFLQILKFMMSLYECNRQMKPKRKFKKLENNLLGICRQRLQKFDVTLNKLDIRCIGAAYVLVIEMNVNRGHLNRAEELAHEALHFLKYINDQRTVPRIYINLIEIYFHSNRFVDALEILENLRSIMDACNPEIRVLFFCAIFTNMTYKFKGDEQTIENCKEFLKRWFKHWALLLQSDISLYVSVIAAIWCQQVVKHTHWPQGTQYFKRCYGLIGELLEKQSRTTYWRIAATLVFYRLKISQENKYVNALLYVATKNAVLARNRKRTLKETGNLKGILNSTQHFIDLLKNKDKSVRSEGQSGKDRKRARILDNSDADG</sequence>
<dbReference type="Proteomes" id="UP000887013">
    <property type="component" value="Unassembled WGS sequence"/>
</dbReference>
<dbReference type="OrthoDB" id="6435145at2759"/>
<keyword evidence="3" id="KW-1185">Reference proteome</keyword>
<comment type="caution">
    <text evidence="2">The sequence shown here is derived from an EMBL/GenBank/DDBJ whole genome shotgun (WGS) entry which is preliminary data.</text>
</comment>
<protein>
    <submittedName>
        <fullName evidence="2">Uncharacterized protein</fullName>
    </submittedName>
</protein>